<keyword evidence="3" id="KW-1185">Reference proteome</keyword>
<dbReference type="OrthoDB" id="2503166at2759"/>
<evidence type="ECO:0000256" key="1">
    <source>
        <dbReference type="SAM" id="MobiDB-lite"/>
    </source>
</evidence>
<reference evidence="2 3" key="1">
    <citation type="submission" date="2015-08" db="EMBL/GenBank/DDBJ databases">
        <title>Next Generation Sequencing and Analysis of the Genome of Puccinia sorghi L Schw, the Causal Agent of Maize Common Rust.</title>
        <authorList>
            <person name="Rochi L."/>
            <person name="Burguener G."/>
            <person name="Darino M."/>
            <person name="Turjanski A."/>
            <person name="Kreff E."/>
            <person name="Dieguez M.J."/>
            <person name="Sacco F."/>
        </authorList>
    </citation>
    <scope>NUCLEOTIDE SEQUENCE [LARGE SCALE GENOMIC DNA]</scope>
    <source>
        <strain evidence="2 3">RO10H11247</strain>
    </source>
</reference>
<accession>A0A0L6VD25</accession>
<protein>
    <submittedName>
        <fullName evidence="2">Uncharacterized protein</fullName>
    </submittedName>
</protein>
<evidence type="ECO:0000313" key="2">
    <source>
        <dbReference type="EMBL" id="KNZ58653.1"/>
    </source>
</evidence>
<feature type="region of interest" description="Disordered" evidence="1">
    <location>
        <begin position="26"/>
        <end position="58"/>
    </location>
</feature>
<dbReference type="Proteomes" id="UP000037035">
    <property type="component" value="Unassembled WGS sequence"/>
</dbReference>
<dbReference type="AlphaFoldDB" id="A0A0L6VD25"/>
<comment type="caution">
    <text evidence="2">The sequence shown here is derived from an EMBL/GenBank/DDBJ whole genome shotgun (WGS) entry which is preliminary data.</text>
</comment>
<organism evidence="2 3">
    <name type="scientific">Puccinia sorghi</name>
    <dbReference type="NCBI Taxonomy" id="27349"/>
    <lineage>
        <taxon>Eukaryota</taxon>
        <taxon>Fungi</taxon>
        <taxon>Dikarya</taxon>
        <taxon>Basidiomycota</taxon>
        <taxon>Pucciniomycotina</taxon>
        <taxon>Pucciniomycetes</taxon>
        <taxon>Pucciniales</taxon>
        <taxon>Pucciniaceae</taxon>
        <taxon>Puccinia</taxon>
    </lineage>
</organism>
<evidence type="ECO:0000313" key="3">
    <source>
        <dbReference type="Proteomes" id="UP000037035"/>
    </source>
</evidence>
<feature type="compositionally biased region" description="Acidic residues" evidence="1">
    <location>
        <begin position="44"/>
        <end position="54"/>
    </location>
</feature>
<gene>
    <name evidence="2" type="ORF">VP01_1886g2</name>
</gene>
<dbReference type="VEuPathDB" id="FungiDB:VP01_1886g2"/>
<name>A0A0L6VD25_9BASI</name>
<dbReference type="EMBL" id="LAVV01006710">
    <property type="protein sequence ID" value="KNZ58653.1"/>
    <property type="molecule type" value="Genomic_DNA"/>
</dbReference>
<proteinExistence type="predicted"/>
<sequence>MEQMTTTDGTDLLALRLSAVPFHDVSRKEMEGQGGPSEPASADAEMDREDEAGGEEPLTAERWVSHIIDVSFLGPLLPPPPHIALPPGAFSTTIPQLLNPRNLPTLPLIVLPDTLVVGQLPHPTINPSEPSPPPIHWLISGEICIMSDELVIVAQSLYAQETEGGGAERSRVSLTGYINGIVAGPECGSGSGPERGREVETLEEAMRVAEDGEAWQSAEEACSRAEVCLADLQWLDLSVHLGRKSPRHPARWIYAAAELVSFKCRPQKLNLDHRQRPIHYASPLPLNGQLIAIHPPFDQQPPTLFIQL</sequence>